<organism evidence="7 8">
    <name type="scientific">Allobranchiibius huperziae</name>
    <dbReference type="NCBI Taxonomy" id="1874116"/>
    <lineage>
        <taxon>Bacteria</taxon>
        <taxon>Bacillati</taxon>
        <taxon>Actinomycetota</taxon>
        <taxon>Actinomycetes</taxon>
        <taxon>Micrococcales</taxon>
        <taxon>Dermacoccaceae</taxon>
        <taxon>Allobranchiibius</taxon>
    </lineage>
</organism>
<evidence type="ECO:0000259" key="6">
    <source>
        <dbReference type="PROSITE" id="PS50850"/>
    </source>
</evidence>
<dbReference type="PANTHER" id="PTHR23542:SF1">
    <property type="entry name" value="MAJOR FACILITATOR SUPERFAMILY (MFS) PROFILE DOMAIN-CONTAINING PROTEIN"/>
    <property type="match status" value="1"/>
</dbReference>
<feature type="transmembrane region" description="Helical" evidence="5">
    <location>
        <begin position="168"/>
        <end position="187"/>
    </location>
</feature>
<feature type="transmembrane region" description="Helical" evidence="5">
    <location>
        <begin position="276"/>
        <end position="292"/>
    </location>
</feature>
<comment type="caution">
    <text evidence="7">The sequence shown here is derived from an EMBL/GenBank/DDBJ whole genome shotgun (WGS) entry which is preliminary data.</text>
</comment>
<evidence type="ECO:0000256" key="4">
    <source>
        <dbReference type="ARBA" id="ARBA00023136"/>
    </source>
</evidence>
<feature type="transmembrane region" description="Helical" evidence="5">
    <location>
        <begin position="214"/>
        <end position="238"/>
    </location>
</feature>
<dbReference type="InterPro" id="IPR011701">
    <property type="entry name" value="MFS"/>
</dbReference>
<dbReference type="InterPro" id="IPR036259">
    <property type="entry name" value="MFS_trans_sf"/>
</dbReference>
<dbReference type="EMBL" id="JACCFW010000001">
    <property type="protein sequence ID" value="NYJ74407.1"/>
    <property type="molecule type" value="Genomic_DNA"/>
</dbReference>
<name>A0A853DCW0_9MICO</name>
<keyword evidence="8" id="KW-1185">Reference proteome</keyword>
<feature type="transmembrane region" description="Helical" evidence="5">
    <location>
        <begin position="332"/>
        <end position="352"/>
    </location>
</feature>
<dbReference type="AlphaFoldDB" id="A0A853DCW0"/>
<sequence>MSITPYRRVLAVRDARRVLLLGFLLRLPIFSAGVILTLHVVSHLHRTYTEAGLVAAAGTIAIAVSGPWRGRLLDRLGLRRVVAPSIVVNGVCWSIAPFVGYWALLVLSVVAGLFVVPTFSVIRQGVIAAVTEVDRRTALSLDGIVVELAFMTGPLLVVWLATVVSTTWVLFGIEMVGVVVGVLLWWADPPLRDASTTGSTAAPVQRAEWFRLKFVLFCAAATASTIVLTGSDVAFVAAMRQWSATASLGLVLVVWSVGSIVGGLVYGAISRPLPPSLLLLGLAVTTAPMALATSPWMLAAFSLLAGIFCAPTITATVDAISRVVPPSARGEAMGWHGSFMTTGSALGAPIGGVAIDHFGFGGGFVSVSILGALIALLAAAGARPRTGRPVEVEHRLAA</sequence>
<evidence type="ECO:0000256" key="2">
    <source>
        <dbReference type="ARBA" id="ARBA00022692"/>
    </source>
</evidence>
<dbReference type="RefSeq" id="WP_179480260.1">
    <property type="nucleotide sequence ID" value="NZ_JACCFW010000001.1"/>
</dbReference>
<keyword evidence="3 5" id="KW-1133">Transmembrane helix</keyword>
<protein>
    <submittedName>
        <fullName evidence="7">MFS family permease</fullName>
    </submittedName>
</protein>
<dbReference type="GO" id="GO:0005886">
    <property type="term" value="C:plasma membrane"/>
    <property type="evidence" value="ECO:0007669"/>
    <property type="project" value="UniProtKB-SubCell"/>
</dbReference>
<evidence type="ECO:0000256" key="1">
    <source>
        <dbReference type="ARBA" id="ARBA00004651"/>
    </source>
</evidence>
<dbReference type="GO" id="GO:0022857">
    <property type="term" value="F:transmembrane transporter activity"/>
    <property type="evidence" value="ECO:0007669"/>
    <property type="project" value="InterPro"/>
</dbReference>
<gene>
    <name evidence="7" type="ORF">HNR15_001370</name>
</gene>
<keyword evidence="2 5" id="KW-0812">Transmembrane</keyword>
<reference evidence="7 8" key="1">
    <citation type="submission" date="2020-07" db="EMBL/GenBank/DDBJ databases">
        <title>Sequencing the genomes of 1000 actinobacteria strains.</title>
        <authorList>
            <person name="Klenk H.-P."/>
        </authorList>
    </citation>
    <scope>NUCLEOTIDE SEQUENCE [LARGE SCALE GENOMIC DNA]</scope>
    <source>
        <strain evidence="7 8">DSM 29531</strain>
    </source>
</reference>
<feature type="transmembrane region" description="Helical" evidence="5">
    <location>
        <begin position="298"/>
        <end position="320"/>
    </location>
</feature>
<dbReference type="PANTHER" id="PTHR23542">
    <property type="match status" value="1"/>
</dbReference>
<accession>A0A853DCW0</accession>
<feature type="transmembrane region" description="Helical" evidence="5">
    <location>
        <begin position="358"/>
        <end position="379"/>
    </location>
</feature>
<feature type="transmembrane region" description="Helical" evidence="5">
    <location>
        <begin position="244"/>
        <end position="269"/>
    </location>
</feature>
<evidence type="ECO:0000256" key="3">
    <source>
        <dbReference type="ARBA" id="ARBA00022989"/>
    </source>
</evidence>
<evidence type="ECO:0000313" key="7">
    <source>
        <dbReference type="EMBL" id="NYJ74407.1"/>
    </source>
</evidence>
<dbReference type="Pfam" id="PF07690">
    <property type="entry name" value="MFS_1"/>
    <property type="match status" value="1"/>
</dbReference>
<evidence type="ECO:0000256" key="5">
    <source>
        <dbReference type="SAM" id="Phobius"/>
    </source>
</evidence>
<feature type="domain" description="Major facilitator superfamily (MFS) profile" evidence="6">
    <location>
        <begin position="160"/>
        <end position="398"/>
    </location>
</feature>
<evidence type="ECO:0000313" key="8">
    <source>
        <dbReference type="Proteomes" id="UP000571817"/>
    </source>
</evidence>
<dbReference type="InterPro" id="IPR020846">
    <property type="entry name" value="MFS_dom"/>
</dbReference>
<proteinExistence type="predicted"/>
<dbReference type="PROSITE" id="PS50850">
    <property type="entry name" value="MFS"/>
    <property type="match status" value="1"/>
</dbReference>
<feature type="transmembrane region" description="Helical" evidence="5">
    <location>
        <begin position="143"/>
        <end position="162"/>
    </location>
</feature>
<feature type="transmembrane region" description="Helical" evidence="5">
    <location>
        <begin position="77"/>
        <end position="96"/>
    </location>
</feature>
<dbReference type="Proteomes" id="UP000571817">
    <property type="component" value="Unassembled WGS sequence"/>
</dbReference>
<feature type="transmembrane region" description="Helical" evidence="5">
    <location>
        <begin position="20"/>
        <end position="41"/>
    </location>
</feature>
<feature type="transmembrane region" description="Helical" evidence="5">
    <location>
        <begin position="102"/>
        <end position="122"/>
    </location>
</feature>
<dbReference type="Gene3D" id="1.20.1250.20">
    <property type="entry name" value="MFS general substrate transporter like domains"/>
    <property type="match status" value="2"/>
</dbReference>
<feature type="transmembrane region" description="Helical" evidence="5">
    <location>
        <begin position="47"/>
        <end position="65"/>
    </location>
</feature>
<comment type="subcellular location">
    <subcellularLocation>
        <location evidence="1">Cell membrane</location>
        <topology evidence="1">Multi-pass membrane protein</topology>
    </subcellularLocation>
</comment>
<keyword evidence="4 5" id="KW-0472">Membrane</keyword>
<dbReference type="SUPFAM" id="SSF103473">
    <property type="entry name" value="MFS general substrate transporter"/>
    <property type="match status" value="1"/>
</dbReference>